<dbReference type="GO" id="GO:0008270">
    <property type="term" value="F:zinc ion binding"/>
    <property type="evidence" value="ECO:0007669"/>
    <property type="project" value="UniProtKB-KW"/>
</dbReference>
<feature type="compositionally biased region" description="Low complexity" evidence="12">
    <location>
        <begin position="345"/>
        <end position="360"/>
    </location>
</feature>
<dbReference type="SUPFAM" id="SSF54001">
    <property type="entry name" value="Cysteine proteinases"/>
    <property type="match status" value="1"/>
</dbReference>
<dbReference type="GO" id="GO:0005829">
    <property type="term" value="C:cytosol"/>
    <property type="evidence" value="ECO:0007669"/>
    <property type="project" value="TreeGrafter"/>
</dbReference>
<evidence type="ECO:0000313" key="16">
    <source>
        <dbReference type="EMBL" id="VFT99909.1"/>
    </source>
</evidence>
<reference evidence="15" key="2">
    <citation type="submission" date="2019-06" db="EMBL/GenBank/DDBJ databases">
        <title>Genomics analysis of Aphanomyces spp. identifies a new class of oomycete effector associated with host adaptation.</title>
        <authorList>
            <person name="Gaulin E."/>
        </authorList>
    </citation>
    <scope>NUCLEOTIDE SEQUENCE</scope>
    <source>
        <strain evidence="15">CBS 578.67</strain>
    </source>
</reference>
<accession>A0A485LMF0</accession>
<dbReference type="InterPro" id="IPR028889">
    <property type="entry name" value="USP"/>
</dbReference>
<dbReference type="PANTHER" id="PTHR24006">
    <property type="entry name" value="UBIQUITIN CARBOXYL-TERMINAL HYDROLASE"/>
    <property type="match status" value="1"/>
</dbReference>
<evidence type="ECO:0000313" key="17">
    <source>
        <dbReference type="Proteomes" id="UP000332933"/>
    </source>
</evidence>
<dbReference type="Pfam" id="PF00443">
    <property type="entry name" value="UCH"/>
    <property type="match status" value="1"/>
</dbReference>
<dbReference type="GO" id="GO:0005634">
    <property type="term" value="C:nucleus"/>
    <property type="evidence" value="ECO:0007669"/>
    <property type="project" value="TreeGrafter"/>
</dbReference>
<dbReference type="Gene3D" id="3.30.40.10">
    <property type="entry name" value="Zinc/RING finger domain, C3HC4 (zinc finger)"/>
    <property type="match status" value="1"/>
</dbReference>
<comment type="catalytic activity">
    <reaction evidence="1 11">
        <text>Thiol-dependent hydrolysis of ester, thioester, amide, peptide and isopeptide bonds formed by the C-terminal Gly of ubiquitin (a 76-residue protein attached to proteins as an intracellular targeting signal).</text>
        <dbReference type="EC" id="3.4.19.12"/>
    </reaction>
</comment>
<comment type="similarity">
    <text evidence="2 11">Belongs to the peptidase C19 family.</text>
</comment>
<evidence type="ECO:0000256" key="9">
    <source>
        <dbReference type="ARBA" id="ARBA00022833"/>
    </source>
</evidence>
<dbReference type="SUPFAM" id="SSF57850">
    <property type="entry name" value="RING/U-box"/>
    <property type="match status" value="1"/>
</dbReference>
<evidence type="ECO:0000256" key="3">
    <source>
        <dbReference type="ARBA" id="ARBA00022670"/>
    </source>
</evidence>
<keyword evidence="3 11" id="KW-0645">Protease</keyword>
<keyword evidence="7 11" id="KW-0378">Hydrolase</keyword>
<keyword evidence="4" id="KW-0479">Metal-binding</keyword>
<evidence type="ECO:0000256" key="5">
    <source>
        <dbReference type="ARBA" id="ARBA00022771"/>
    </source>
</evidence>
<feature type="region of interest" description="Disordered" evidence="12">
    <location>
        <begin position="173"/>
        <end position="214"/>
    </location>
</feature>
<keyword evidence="6 11" id="KW-0833">Ubl conjugation pathway</keyword>
<dbReference type="EMBL" id="CAADRA010007272">
    <property type="protein sequence ID" value="VFT99909.1"/>
    <property type="molecule type" value="Genomic_DNA"/>
</dbReference>
<feature type="compositionally biased region" description="Basic and acidic residues" evidence="12">
    <location>
        <begin position="181"/>
        <end position="194"/>
    </location>
</feature>
<evidence type="ECO:0000256" key="2">
    <source>
        <dbReference type="ARBA" id="ARBA00009085"/>
    </source>
</evidence>
<keyword evidence="5 10" id="KW-0863">Zinc-finger</keyword>
<evidence type="ECO:0000313" key="15">
    <source>
        <dbReference type="EMBL" id="KAF0684749.1"/>
    </source>
</evidence>
<dbReference type="Proteomes" id="UP000332933">
    <property type="component" value="Unassembled WGS sequence"/>
</dbReference>
<dbReference type="InterPro" id="IPR001394">
    <property type="entry name" value="Peptidase_C19_UCH"/>
</dbReference>
<keyword evidence="17" id="KW-1185">Reference proteome</keyword>
<dbReference type="PANTHER" id="PTHR24006:SF888">
    <property type="entry name" value="UBIQUITIN CARBOXYL-TERMINAL HYDROLASE 30"/>
    <property type="match status" value="1"/>
</dbReference>
<reference evidence="16 17" key="1">
    <citation type="submission" date="2019-03" db="EMBL/GenBank/DDBJ databases">
        <authorList>
            <person name="Gaulin E."/>
            <person name="Dumas B."/>
        </authorList>
    </citation>
    <scope>NUCLEOTIDE SEQUENCE [LARGE SCALE GENOMIC DNA]</scope>
    <source>
        <strain evidence="16">CBS 568.67</strain>
    </source>
</reference>
<dbReference type="PROSITE" id="PS00972">
    <property type="entry name" value="USP_1"/>
    <property type="match status" value="1"/>
</dbReference>
<name>A0A485LMF0_9STRA</name>
<evidence type="ECO:0000256" key="10">
    <source>
        <dbReference type="PROSITE-ProRule" id="PRU00502"/>
    </source>
</evidence>
<feature type="region of interest" description="Disordered" evidence="12">
    <location>
        <begin position="342"/>
        <end position="361"/>
    </location>
</feature>
<dbReference type="OrthoDB" id="289038at2759"/>
<evidence type="ECO:0000256" key="8">
    <source>
        <dbReference type="ARBA" id="ARBA00022807"/>
    </source>
</evidence>
<dbReference type="Gene3D" id="3.90.70.10">
    <property type="entry name" value="Cysteine proteinases"/>
    <property type="match status" value="1"/>
</dbReference>
<evidence type="ECO:0000256" key="11">
    <source>
        <dbReference type="RuleBase" id="RU366025"/>
    </source>
</evidence>
<dbReference type="PROSITE" id="PS00973">
    <property type="entry name" value="USP_2"/>
    <property type="match status" value="1"/>
</dbReference>
<evidence type="ECO:0000256" key="7">
    <source>
        <dbReference type="ARBA" id="ARBA00022801"/>
    </source>
</evidence>
<dbReference type="InterPro" id="IPR018200">
    <property type="entry name" value="USP_CS"/>
</dbReference>
<keyword evidence="8 11" id="KW-0788">Thiol protease</keyword>
<proteinExistence type="inferred from homology"/>
<dbReference type="EC" id="3.4.19.12" evidence="11"/>
<dbReference type="AlphaFoldDB" id="A0A485LMF0"/>
<sequence length="634" mass="69266">MHMMLEDVVLKVVLSPGRDDGGDTHDAGKGCRHVTAALNVSSLRKRFKKGGLQQCETCGGGEKKAKHKTSAVKLLNDLEKLKLNSVCIACGSVGCLQHSHEKDHLRRMTKHYCSFNMETREIWCAKCNCIVVSHGSERVQRAIDNVNEAFEDLVVGKSGRMLHAKSVDDVAPVGVAGKKRNANDDGGRSTKGDVNDSETSLASPSPPPSSKKKDRFKWKAKLMEMVATDPTLIPGLVNLGNTCYFNSTIQSLKSVVLPLLGETATNEERITGGDITHAFLAFLHDETKRTKSSKSKSVYNPGDLLTAVRERCRQFRNRAQQDAYELFLGLVWSMDDEHHAKAAASPPRLSTPSPDTSSSPMQQIFVKSDNETISLMVPADISVVDIQRLVAKKLQLDDDDVLLTGGTPCPSTEEIAATGQHTSFVRRMLMGCTVNTVTCHGCQRISKAYDDCISISASIPPPQSHHDTNSECTLHDCLEAFTASSVISEAIGSGYKCDSCTQPDTGNKLQSATVHMQLAGPPAVLVVHLKRLTKAKKISRHVGFDMAIDIAPFVEQAPYSPHLPTTYALQAVIVHSGNRYGGHYIAYVKHGAEWFHTSDTSVKRIDESVVLGAEAYMLFYVRNYATTADSPIER</sequence>
<organism evidence="16 17">
    <name type="scientific">Aphanomyces stellatus</name>
    <dbReference type="NCBI Taxonomy" id="120398"/>
    <lineage>
        <taxon>Eukaryota</taxon>
        <taxon>Sar</taxon>
        <taxon>Stramenopiles</taxon>
        <taxon>Oomycota</taxon>
        <taxon>Saprolegniomycetes</taxon>
        <taxon>Saprolegniales</taxon>
        <taxon>Verrucalvaceae</taxon>
        <taxon>Aphanomyces</taxon>
    </lineage>
</organism>
<dbReference type="PROSITE" id="PS50235">
    <property type="entry name" value="USP_3"/>
    <property type="match status" value="1"/>
</dbReference>
<evidence type="ECO:0000259" key="14">
    <source>
        <dbReference type="PROSITE" id="PS50271"/>
    </source>
</evidence>
<evidence type="ECO:0000256" key="12">
    <source>
        <dbReference type="SAM" id="MobiDB-lite"/>
    </source>
</evidence>
<dbReference type="Pfam" id="PF02148">
    <property type="entry name" value="zf-UBP"/>
    <property type="match status" value="1"/>
</dbReference>
<feature type="domain" description="USP" evidence="13">
    <location>
        <begin position="234"/>
        <end position="623"/>
    </location>
</feature>
<dbReference type="GO" id="GO:0006508">
    <property type="term" value="P:proteolysis"/>
    <property type="evidence" value="ECO:0007669"/>
    <property type="project" value="UniProtKB-KW"/>
</dbReference>
<evidence type="ECO:0000256" key="1">
    <source>
        <dbReference type="ARBA" id="ARBA00000707"/>
    </source>
</evidence>
<dbReference type="PROSITE" id="PS50271">
    <property type="entry name" value="ZF_UBP"/>
    <property type="match status" value="1"/>
</dbReference>
<gene>
    <name evidence="16" type="primary">Aste57867_23264</name>
    <name evidence="15" type="ORF">As57867_023193</name>
    <name evidence="16" type="ORF">ASTE57867_23264</name>
</gene>
<evidence type="ECO:0000256" key="6">
    <source>
        <dbReference type="ARBA" id="ARBA00022786"/>
    </source>
</evidence>
<feature type="domain" description="UBP-type" evidence="14">
    <location>
        <begin position="29"/>
        <end position="150"/>
    </location>
</feature>
<dbReference type="GO" id="GO:0016579">
    <property type="term" value="P:protein deubiquitination"/>
    <property type="evidence" value="ECO:0007669"/>
    <property type="project" value="InterPro"/>
</dbReference>
<protein>
    <recommendedName>
        <fullName evidence="11">Ubiquitin carboxyl-terminal hydrolase</fullName>
        <ecNumber evidence="11">3.4.19.12</ecNumber>
    </recommendedName>
</protein>
<dbReference type="InterPro" id="IPR013083">
    <property type="entry name" value="Znf_RING/FYVE/PHD"/>
</dbReference>
<dbReference type="InterPro" id="IPR038765">
    <property type="entry name" value="Papain-like_cys_pep_sf"/>
</dbReference>
<evidence type="ECO:0000256" key="4">
    <source>
        <dbReference type="ARBA" id="ARBA00022723"/>
    </source>
</evidence>
<keyword evidence="9" id="KW-0862">Zinc</keyword>
<evidence type="ECO:0000259" key="13">
    <source>
        <dbReference type="PROSITE" id="PS50235"/>
    </source>
</evidence>
<dbReference type="EMBL" id="VJMH01007246">
    <property type="protein sequence ID" value="KAF0684749.1"/>
    <property type="molecule type" value="Genomic_DNA"/>
</dbReference>
<dbReference type="InterPro" id="IPR001607">
    <property type="entry name" value="Znf_UBP"/>
</dbReference>
<dbReference type="InterPro" id="IPR050164">
    <property type="entry name" value="Peptidase_C19"/>
</dbReference>
<dbReference type="GO" id="GO:0004843">
    <property type="term" value="F:cysteine-type deubiquitinase activity"/>
    <property type="evidence" value="ECO:0007669"/>
    <property type="project" value="UniProtKB-UniRule"/>
</dbReference>